<dbReference type="InterPro" id="IPR036661">
    <property type="entry name" value="Luciferase-like_sf"/>
</dbReference>
<protein>
    <recommendedName>
        <fullName evidence="3">Luciferase-like monooxygenase</fullName>
    </recommendedName>
</protein>
<organism evidence="1 2">
    <name type="scientific">Pseudooceanicola algae</name>
    <dbReference type="NCBI Taxonomy" id="1537215"/>
    <lineage>
        <taxon>Bacteria</taxon>
        <taxon>Pseudomonadati</taxon>
        <taxon>Pseudomonadota</taxon>
        <taxon>Alphaproteobacteria</taxon>
        <taxon>Rhodobacterales</taxon>
        <taxon>Paracoccaceae</taxon>
        <taxon>Pseudooceanicola</taxon>
    </lineage>
</organism>
<dbReference type="Gene3D" id="3.20.20.30">
    <property type="entry name" value="Luciferase-like domain"/>
    <property type="match status" value="1"/>
</dbReference>
<dbReference type="RefSeq" id="WP_119838992.1">
    <property type="nucleotide sequence ID" value="NZ_CP060436.1"/>
</dbReference>
<gene>
    <name evidence="1" type="ORF">PSAL_016990</name>
</gene>
<evidence type="ECO:0000313" key="1">
    <source>
        <dbReference type="EMBL" id="QPM90460.1"/>
    </source>
</evidence>
<dbReference type="SUPFAM" id="SSF51679">
    <property type="entry name" value="Bacterial luciferase-like"/>
    <property type="match status" value="1"/>
</dbReference>
<proteinExistence type="predicted"/>
<sequence>MKLGYLFVPPRGSRTRGPLSQDTGRALVAQSLGFAEFYAAPAQAAGATGDLSGAETLPLLQILPTPVSAPIPKLALVDCARSGELVRPTGPLTAPQARDDVVLGQSLAGHLPFSVSWVGADMLSRHWSTHVTACTYAARKACPADWRVARTVLIDKDAGLAEAMVKAPDSPCRAYYAALLGPKADDATIEALIDTCVLFGDPNTVTRKLDHLRQLSADFGTLVMIDHGWADAARARTSMALLAEAAHKHFGTPTQPAVRLASA</sequence>
<evidence type="ECO:0000313" key="2">
    <source>
        <dbReference type="Proteomes" id="UP000283786"/>
    </source>
</evidence>
<keyword evidence="2" id="KW-1185">Reference proteome</keyword>
<dbReference type="EMBL" id="CP060436">
    <property type="protein sequence ID" value="QPM90460.1"/>
    <property type="molecule type" value="Genomic_DNA"/>
</dbReference>
<dbReference type="Proteomes" id="UP000283786">
    <property type="component" value="Chromosome"/>
</dbReference>
<reference evidence="1 2" key="1">
    <citation type="submission" date="2020-08" db="EMBL/GenBank/DDBJ databases">
        <title>Genome sequence of Rhodobacteraceae bacterium Lw-13e.</title>
        <authorList>
            <person name="Poehlein A."/>
            <person name="Wolter L."/>
            <person name="Daniel R."/>
            <person name="Brinkhoff T."/>
        </authorList>
    </citation>
    <scope>NUCLEOTIDE SEQUENCE [LARGE SCALE GENOMIC DNA]</scope>
    <source>
        <strain evidence="1 2">Lw-13e</strain>
    </source>
</reference>
<dbReference type="GO" id="GO:0016705">
    <property type="term" value="F:oxidoreductase activity, acting on paired donors, with incorporation or reduction of molecular oxygen"/>
    <property type="evidence" value="ECO:0007669"/>
    <property type="project" value="InterPro"/>
</dbReference>
<dbReference type="KEGG" id="palw:PSAL_016990"/>
<evidence type="ECO:0008006" key="3">
    <source>
        <dbReference type="Google" id="ProtNLM"/>
    </source>
</evidence>
<dbReference type="OrthoDB" id="7848652at2"/>
<name>A0A418SHD7_9RHOB</name>
<dbReference type="AlphaFoldDB" id="A0A418SHD7"/>
<accession>A0A418SHD7</accession>